<accession>A0ABV0CT02</accession>
<sequence length="191" mass="20682">MLDMTAIDRRALIVRALALVGAGAAASAWQTLEAAAPAVAASGEALSSTERTTLAAAVGRIIPETDTPGAIQVGVPERFEGMLETWASTETRADFRRVLADIDGLSGDGRHFAALPEREQHDLLAAHDARAMQPDIDPAYRRFKDLVVTLYFMSQKALSSELPYTHVPGRWEPSVPVTSDTRAQAQLSYFF</sequence>
<organism evidence="1 2">
    <name type="scientific">Aurantiacibacter flavus</name>
    <dbReference type="NCBI Taxonomy" id="3145232"/>
    <lineage>
        <taxon>Bacteria</taxon>
        <taxon>Pseudomonadati</taxon>
        <taxon>Pseudomonadota</taxon>
        <taxon>Alphaproteobacteria</taxon>
        <taxon>Sphingomonadales</taxon>
        <taxon>Erythrobacteraceae</taxon>
        <taxon>Aurantiacibacter</taxon>
    </lineage>
</organism>
<dbReference type="Proteomes" id="UP001484535">
    <property type="component" value="Unassembled WGS sequence"/>
</dbReference>
<comment type="caution">
    <text evidence="1">The sequence shown here is derived from an EMBL/GenBank/DDBJ whole genome shotgun (WGS) entry which is preliminary data.</text>
</comment>
<name>A0ABV0CT02_9SPHN</name>
<dbReference type="PROSITE" id="PS51318">
    <property type="entry name" value="TAT"/>
    <property type="match status" value="1"/>
</dbReference>
<proteinExistence type="predicted"/>
<dbReference type="GO" id="GO:0016491">
    <property type="term" value="F:oxidoreductase activity"/>
    <property type="evidence" value="ECO:0007669"/>
    <property type="project" value="UniProtKB-KW"/>
</dbReference>
<dbReference type="EMBL" id="JBDLBR010000001">
    <property type="protein sequence ID" value="MEN7535870.1"/>
    <property type="molecule type" value="Genomic_DNA"/>
</dbReference>
<evidence type="ECO:0000313" key="2">
    <source>
        <dbReference type="Proteomes" id="UP001484535"/>
    </source>
</evidence>
<gene>
    <name evidence="1" type="ORF">ABDJ38_01615</name>
</gene>
<dbReference type="InterPro" id="IPR006311">
    <property type="entry name" value="TAT_signal"/>
</dbReference>
<keyword evidence="2" id="KW-1185">Reference proteome</keyword>
<dbReference type="EC" id="1.-.-.-" evidence="1"/>
<keyword evidence="1" id="KW-0560">Oxidoreductase</keyword>
<dbReference type="Pfam" id="PF13618">
    <property type="entry name" value="Gluconate_2-dh3"/>
    <property type="match status" value="1"/>
</dbReference>
<dbReference type="InterPro" id="IPR027056">
    <property type="entry name" value="Gluconate_2DH_su3"/>
</dbReference>
<evidence type="ECO:0000313" key="1">
    <source>
        <dbReference type="EMBL" id="MEN7535870.1"/>
    </source>
</evidence>
<protein>
    <submittedName>
        <fullName evidence="1">Gluconate 2-dehydrogenase subunit 3 family protein</fullName>
        <ecNumber evidence="1">1.-.-.-</ecNumber>
    </submittedName>
</protein>
<dbReference type="RefSeq" id="WP_346783331.1">
    <property type="nucleotide sequence ID" value="NZ_JBDLBR010000001.1"/>
</dbReference>
<reference evidence="1 2" key="1">
    <citation type="submission" date="2024-05" db="EMBL/GenBank/DDBJ databases">
        <authorList>
            <person name="Park S."/>
        </authorList>
    </citation>
    <scope>NUCLEOTIDE SEQUENCE [LARGE SCALE GENOMIC DNA]</scope>
    <source>
        <strain evidence="1 2">DGU5</strain>
    </source>
</reference>